<dbReference type="Pfam" id="PF01875">
    <property type="entry name" value="Memo"/>
    <property type="match status" value="1"/>
</dbReference>
<dbReference type="OrthoDB" id="417112at2759"/>
<reference evidence="2" key="1">
    <citation type="journal article" date="2020" name="Stud. Mycol.">
        <title>101 Dothideomycetes genomes: a test case for predicting lifestyles and emergence of pathogens.</title>
        <authorList>
            <person name="Haridas S."/>
            <person name="Albert R."/>
            <person name="Binder M."/>
            <person name="Bloem J."/>
            <person name="Labutti K."/>
            <person name="Salamov A."/>
            <person name="Andreopoulos B."/>
            <person name="Baker S."/>
            <person name="Barry K."/>
            <person name="Bills G."/>
            <person name="Bluhm B."/>
            <person name="Cannon C."/>
            <person name="Castanera R."/>
            <person name="Culley D."/>
            <person name="Daum C."/>
            <person name="Ezra D."/>
            <person name="Gonzalez J."/>
            <person name="Henrissat B."/>
            <person name="Kuo A."/>
            <person name="Liang C."/>
            <person name="Lipzen A."/>
            <person name="Lutzoni F."/>
            <person name="Magnuson J."/>
            <person name="Mondo S."/>
            <person name="Nolan M."/>
            <person name="Ohm R."/>
            <person name="Pangilinan J."/>
            <person name="Park H.-J."/>
            <person name="Ramirez L."/>
            <person name="Alfaro M."/>
            <person name="Sun H."/>
            <person name="Tritt A."/>
            <person name="Yoshinaga Y."/>
            <person name="Zwiers L.-H."/>
            <person name="Turgeon B."/>
            <person name="Goodwin S."/>
            <person name="Spatafora J."/>
            <person name="Crous P."/>
            <person name="Grigoriev I."/>
        </authorList>
    </citation>
    <scope>NUCLEOTIDE SEQUENCE</scope>
    <source>
        <strain evidence="2">HMLAC05119</strain>
    </source>
</reference>
<gene>
    <name evidence="2" type="ORF">BDU57DRAFT_541444</name>
</gene>
<keyword evidence="3" id="KW-1185">Reference proteome</keyword>
<dbReference type="HAMAP" id="MF_00055">
    <property type="entry name" value="MEMO1"/>
    <property type="match status" value="1"/>
</dbReference>
<dbReference type="CDD" id="cd07361">
    <property type="entry name" value="MEMO_like"/>
    <property type="match status" value="1"/>
</dbReference>
<dbReference type="AlphaFoldDB" id="A0A6A5QGY3"/>
<evidence type="ECO:0000256" key="1">
    <source>
        <dbReference type="ARBA" id="ARBA00006315"/>
    </source>
</evidence>
<organism evidence="2 3">
    <name type="scientific">Ampelomyces quisqualis</name>
    <name type="common">Powdery mildew agent</name>
    <dbReference type="NCBI Taxonomy" id="50730"/>
    <lineage>
        <taxon>Eukaryota</taxon>
        <taxon>Fungi</taxon>
        <taxon>Dikarya</taxon>
        <taxon>Ascomycota</taxon>
        <taxon>Pezizomycotina</taxon>
        <taxon>Dothideomycetes</taxon>
        <taxon>Pleosporomycetidae</taxon>
        <taxon>Pleosporales</taxon>
        <taxon>Pleosporineae</taxon>
        <taxon>Phaeosphaeriaceae</taxon>
        <taxon>Ampelomyces</taxon>
    </lineage>
</organism>
<dbReference type="InterPro" id="IPR002737">
    <property type="entry name" value="MEMO1_fam"/>
</dbReference>
<accession>A0A6A5QGY3</accession>
<comment type="similarity">
    <text evidence="1">Belongs to the MEMO1 family.</text>
</comment>
<sequence length="338" mass="36432">MVARSPSHAGSWYTASRQQLSQQLDGWLAAVPSSTTPIGTASAHQGHVSLPARNARAIIAPHAGYSYSGPAAAWAYKSVDWANAKRVFVLGPSHHYYLPGAATTACDTYATPLGDLAIDTALVQSLQQTWPLETMTRRVDEAEHSLEMHLPYIYKMLSLTNHAFQASPPSVPLVPLLIGNTDPTTESRYGALLAPYLADPANLFVISSDFCHWGSRFRYTYYAPRDGAPASHLRSGSDWDAAGWPIHESIRAVDAESMDAVESGRHDVFLAQLEGTGNTVCGRHAIGVFMAAVESAGLVHGDDEGARGRFNFVRYERSDLVTHVGGSSVSYASAFAVL</sequence>
<dbReference type="EMBL" id="ML979138">
    <property type="protein sequence ID" value="KAF1914078.1"/>
    <property type="molecule type" value="Genomic_DNA"/>
</dbReference>
<dbReference type="NCBIfam" id="TIGR04336">
    <property type="entry name" value="AmmeMemoSam_B"/>
    <property type="match status" value="1"/>
</dbReference>
<name>A0A6A5QGY3_AMPQU</name>
<dbReference type="PANTHER" id="PTHR11060:SF0">
    <property type="entry name" value="PROTEIN MEMO1"/>
    <property type="match status" value="1"/>
</dbReference>
<protein>
    <submittedName>
        <fullName evidence="2">MEMO1 family</fullName>
    </submittedName>
</protein>
<dbReference type="PANTHER" id="PTHR11060">
    <property type="entry name" value="PROTEIN MEMO1"/>
    <property type="match status" value="1"/>
</dbReference>
<dbReference type="Proteomes" id="UP000800096">
    <property type="component" value="Unassembled WGS sequence"/>
</dbReference>
<dbReference type="Gene3D" id="3.40.830.10">
    <property type="entry name" value="LigB-like"/>
    <property type="match status" value="1"/>
</dbReference>
<proteinExistence type="inferred from homology"/>
<evidence type="ECO:0000313" key="2">
    <source>
        <dbReference type="EMBL" id="KAF1914078.1"/>
    </source>
</evidence>
<evidence type="ECO:0000313" key="3">
    <source>
        <dbReference type="Proteomes" id="UP000800096"/>
    </source>
</evidence>